<dbReference type="PRINTS" id="PR01243">
    <property type="entry name" value="NUCDPKINASE"/>
</dbReference>
<evidence type="ECO:0000256" key="3">
    <source>
        <dbReference type="ARBA" id="ARBA00022679"/>
    </source>
</evidence>
<feature type="compositionally biased region" description="Low complexity" evidence="9">
    <location>
        <begin position="198"/>
        <end position="213"/>
    </location>
</feature>
<dbReference type="InterPro" id="IPR001564">
    <property type="entry name" value="Nucleoside_diP_kinase"/>
</dbReference>
<evidence type="ECO:0000256" key="9">
    <source>
        <dbReference type="SAM" id="MobiDB-lite"/>
    </source>
</evidence>
<feature type="compositionally biased region" description="Polar residues" evidence="9">
    <location>
        <begin position="563"/>
        <end position="574"/>
    </location>
</feature>
<dbReference type="SUPFAM" id="SSF54919">
    <property type="entry name" value="Nucleoside diphosphate kinase, NDK"/>
    <property type="match status" value="1"/>
</dbReference>
<dbReference type="AlphaFoldDB" id="A0A8H4BBL3"/>
<dbReference type="PANTHER" id="PTHR46161:SF3">
    <property type="entry name" value="NUCLEOSIDE DIPHOSPHATE KINASE DDB_G0292928-RELATED"/>
    <property type="match status" value="1"/>
</dbReference>
<protein>
    <recommendedName>
        <fullName evidence="2">Nucleoside diphosphate kinase</fullName>
    </recommendedName>
</protein>
<dbReference type="PANTHER" id="PTHR46161">
    <property type="entry name" value="NUCLEOSIDE DIPHOSPHATE KINASE"/>
    <property type="match status" value="1"/>
</dbReference>
<feature type="compositionally biased region" description="Polar residues" evidence="9">
    <location>
        <begin position="760"/>
        <end position="783"/>
    </location>
</feature>
<feature type="compositionally biased region" description="Low complexity" evidence="9">
    <location>
        <begin position="618"/>
        <end position="632"/>
    </location>
</feature>
<evidence type="ECO:0000313" key="12">
    <source>
        <dbReference type="Proteomes" id="UP000469890"/>
    </source>
</evidence>
<accession>A0A8H4BBL3</accession>
<dbReference type="Gene3D" id="3.30.70.141">
    <property type="entry name" value="Nucleoside diphosphate kinase-like domain"/>
    <property type="match status" value="1"/>
</dbReference>
<feature type="compositionally biased region" description="Basic and acidic residues" evidence="9">
    <location>
        <begin position="350"/>
        <end position="360"/>
    </location>
</feature>
<feature type="compositionally biased region" description="Basic and acidic residues" evidence="9">
    <location>
        <begin position="215"/>
        <end position="237"/>
    </location>
</feature>
<keyword evidence="4" id="KW-0547">Nucleotide-binding</keyword>
<feature type="compositionally biased region" description="Low complexity" evidence="9">
    <location>
        <begin position="742"/>
        <end position="759"/>
    </location>
</feature>
<evidence type="ECO:0000256" key="1">
    <source>
        <dbReference type="ARBA" id="ARBA00008142"/>
    </source>
</evidence>
<feature type="region of interest" description="Disordered" evidence="9">
    <location>
        <begin position="35"/>
        <end position="57"/>
    </location>
</feature>
<feature type="compositionally biased region" description="Basic and acidic residues" evidence="9">
    <location>
        <begin position="281"/>
        <end position="293"/>
    </location>
</feature>
<feature type="region of interest" description="Disordered" evidence="9">
    <location>
        <begin position="396"/>
        <end position="805"/>
    </location>
</feature>
<dbReference type="GO" id="GO:0006183">
    <property type="term" value="P:GTP biosynthetic process"/>
    <property type="evidence" value="ECO:0007669"/>
    <property type="project" value="InterPro"/>
</dbReference>
<reference evidence="11 12" key="1">
    <citation type="submission" date="2019-09" db="EMBL/GenBank/DDBJ databases">
        <authorList>
            <consortium name="DOE Joint Genome Institute"/>
            <person name="Mondo S.J."/>
            <person name="Navarro-Mendoza M.I."/>
            <person name="Perez-Arques C."/>
            <person name="Panchal S."/>
            <person name="Nicolas F.E."/>
            <person name="Ganguly P."/>
            <person name="Pangilinan J."/>
            <person name="Grigoriev I."/>
            <person name="Heitman J."/>
            <person name="Sanya K."/>
            <person name="Garre V."/>
        </authorList>
    </citation>
    <scope>NUCLEOTIDE SEQUENCE [LARGE SCALE GENOMIC DNA]</scope>
    <source>
        <strain evidence="11 12">MU402</strain>
    </source>
</reference>
<feature type="compositionally biased region" description="Basic and acidic residues" evidence="9">
    <location>
        <begin position="668"/>
        <end position="678"/>
    </location>
</feature>
<evidence type="ECO:0000313" key="11">
    <source>
        <dbReference type="EMBL" id="KAF1799259.1"/>
    </source>
</evidence>
<dbReference type="SMART" id="SM00562">
    <property type="entry name" value="NDK"/>
    <property type="match status" value="1"/>
</dbReference>
<feature type="compositionally biased region" description="Basic and acidic residues" evidence="9">
    <location>
        <begin position="784"/>
        <end position="795"/>
    </location>
</feature>
<evidence type="ECO:0000256" key="6">
    <source>
        <dbReference type="ARBA" id="ARBA00022840"/>
    </source>
</evidence>
<dbReference type="EMBL" id="JAAECE010000007">
    <property type="protein sequence ID" value="KAF1799259.1"/>
    <property type="molecule type" value="Genomic_DNA"/>
</dbReference>
<evidence type="ECO:0000256" key="8">
    <source>
        <dbReference type="RuleBase" id="RU004011"/>
    </source>
</evidence>
<dbReference type="PROSITE" id="PS51374">
    <property type="entry name" value="NDPK_LIKE"/>
    <property type="match status" value="1"/>
</dbReference>
<dbReference type="GO" id="GO:0005524">
    <property type="term" value="F:ATP binding"/>
    <property type="evidence" value="ECO:0007669"/>
    <property type="project" value="UniProtKB-KW"/>
</dbReference>
<name>A0A8H4BBL3_MUCCL</name>
<keyword evidence="6" id="KW-0067">ATP-binding</keyword>
<feature type="compositionally biased region" description="Polar residues" evidence="9">
    <location>
        <begin position="46"/>
        <end position="57"/>
    </location>
</feature>
<dbReference type="GO" id="GO:0004550">
    <property type="term" value="F:nucleoside diphosphate kinase activity"/>
    <property type="evidence" value="ECO:0007669"/>
    <property type="project" value="InterPro"/>
</dbReference>
<evidence type="ECO:0000256" key="4">
    <source>
        <dbReference type="ARBA" id="ARBA00022741"/>
    </source>
</evidence>
<comment type="caution">
    <text evidence="11">The sequence shown here is derived from an EMBL/GenBank/DDBJ whole genome shotgun (WGS) entry which is preliminary data.</text>
</comment>
<keyword evidence="3" id="KW-0808">Transferase</keyword>
<gene>
    <name evidence="11" type="ORF">FB192DRAFT_1395755</name>
</gene>
<evidence type="ECO:0000256" key="2">
    <source>
        <dbReference type="ARBA" id="ARBA00017632"/>
    </source>
</evidence>
<dbReference type="GO" id="GO:0006241">
    <property type="term" value="P:CTP biosynthetic process"/>
    <property type="evidence" value="ECO:0007669"/>
    <property type="project" value="InterPro"/>
</dbReference>
<evidence type="ECO:0000256" key="5">
    <source>
        <dbReference type="ARBA" id="ARBA00022777"/>
    </source>
</evidence>
<feature type="compositionally biased region" description="Basic and acidic residues" evidence="9">
    <location>
        <begin position="576"/>
        <end position="588"/>
    </location>
</feature>
<evidence type="ECO:0000259" key="10">
    <source>
        <dbReference type="SMART" id="SM00562"/>
    </source>
</evidence>
<organism evidence="11 12">
    <name type="scientific">Mucor circinelloides f. lusitanicus</name>
    <name type="common">Mucor racemosus var. lusitanicus</name>
    <dbReference type="NCBI Taxonomy" id="29924"/>
    <lineage>
        <taxon>Eukaryota</taxon>
        <taxon>Fungi</taxon>
        <taxon>Fungi incertae sedis</taxon>
        <taxon>Mucoromycota</taxon>
        <taxon>Mucoromycotina</taxon>
        <taxon>Mucoromycetes</taxon>
        <taxon>Mucorales</taxon>
        <taxon>Mucorineae</taxon>
        <taxon>Mucoraceae</taxon>
        <taxon>Mucor</taxon>
    </lineage>
</organism>
<proteinExistence type="inferred from homology"/>
<feature type="compositionally biased region" description="Basic and acidic residues" evidence="9">
    <location>
        <begin position="404"/>
        <end position="419"/>
    </location>
</feature>
<dbReference type="Proteomes" id="UP000469890">
    <property type="component" value="Unassembled WGS sequence"/>
</dbReference>
<feature type="region of interest" description="Disordered" evidence="9">
    <location>
        <begin position="198"/>
        <end position="366"/>
    </location>
</feature>
<feature type="compositionally biased region" description="Polar residues" evidence="9">
    <location>
        <begin position="474"/>
        <end position="490"/>
    </location>
</feature>
<feature type="compositionally biased region" description="Low complexity" evidence="9">
    <location>
        <begin position="695"/>
        <end position="722"/>
    </location>
</feature>
<feature type="compositionally biased region" description="Low complexity" evidence="9">
    <location>
        <begin position="528"/>
        <end position="540"/>
    </location>
</feature>
<comment type="similarity">
    <text evidence="1 7 8">Belongs to the NDK family.</text>
</comment>
<dbReference type="InterPro" id="IPR034907">
    <property type="entry name" value="NDK-like_dom"/>
</dbReference>
<keyword evidence="5" id="KW-0418">Kinase</keyword>
<feature type="compositionally biased region" description="Polar residues" evidence="9">
    <location>
        <begin position="502"/>
        <end position="515"/>
    </location>
</feature>
<dbReference type="Pfam" id="PF00334">
    <property type="entry name" value="NDK"/>
    <property type="match status" value="1"/>
</dbReference>
<feature type="compositionally biased region" description="Polar residues" evidence="9">
    <location>
        <begin position="730"/>
        <end position="741"/>
    </location>
</feature>
<dbReference type="InterPro" id="IPR036850">
    <property type="entry name" value="NDK-like_dom_sf"/>
</dbReference>
<dbReference type="GO" id="GO:0006228">
    <property type="term" value="P:UTP biosynthetic process"/>
    <property type="evidence" value="ECO:0007669"/>
    <property type="project" value="InterPro"/>
</dbReference>
<comment type="caution">
    <text evidence="7">Lacks conserved residue(s) required for the propagation of feature annotation.</text>
</comment>
<evidence type="ECO:0000256" key="7">
    <source>
        <dbReference type="PROSITE-ProRule" id="PRU00706"/>
    </source>
</evidence>
<sequence length="805" mass="85602">MITATKNPTQENVSNEFLQARNKLKKVSSAGTIEDITVEEEGKEASSAQDTTSENISHSNLQERTLAILTDTSDLDAIIQLITSNGFTIVTSKKFELTPEEAEEFYQDHAKQNYYEKAVRWLSSSKLCALVLEKENAIKDWRHLMGPTTYKKARKTSPNSIRALFGKDASQNATHGSDSDVSASKEIEYLFGATAATAATAAATTTTTTTTTAPTKEKHEEPTKVVSEVKQDLEGSRDVTASDTTPVSEKEETNNNNKDVAVSVKESDVNVETSQKPVALESKKDIAPAKEEPSTSNVPEGEVKNVPSDEEQARAQPNGDTSNTLVKDAGKDDATTTTTTKSNVEETAEIDEHKAEKEQESSTIAAAASTAVSVATTVVTGVTEVASAAVTAVSAAVAGSGTEQKTDTDANDHQEKAVTIEETPVIHDIIIPEPKPEASPEKMSQQIEEDNSTETNSVVPEIKNAATAAHQDKSNSTCDLKASTSSNTSCPEMDVHNKPVAETSTDQGDNSSRTNTSDDADAKKKDASAAGNAQQNATTNKRVVRKSAVHPSNSRIRPPSINKGHSNATKTSLPDTVKKPAEGSDHKVRPPQSRTTRASNSGGSNGSNGATRIARLSAPIKKAAPAPPADKVATTEQQPAKKAVTKVSKNLPRVATLAKPPVSSSKAAEQDVHTTTEKPKKRLSSTKSFISRLTAPTVASANKKAAATTATATETEAPTRRTSALKKRQSLTVKPTPTTEAQGPNKANNNNNTQQQEQQHPNSEMTSISTNESLSRPTTPSSATDEKGNEDKNHAFIDTSVETTV</sequence>
<feature type="domain" description="Nucleoside diphosphate kinase-like" evidence="10">
    <location>
        <begin position="62"/>
        <end position="198"/>
    </location>
</feature>